<dbReference type="EMBL" id="BMUB01000014">
    <property type="protein sequence ID" value="GGU92381.1"/>
    <property type="molecule type" value="Genomic_DNA"/>
</dbReference>
<evidence type="ECO:0000313" key="1">
    <source>
        <dbReference type="EMBL" id="GGU92381.1"/>
    </source>
</evidence>
<reference evidence="1" key="2">
    <citation type="submission" date="2020-09" db="EMBL/GenBank/DDBJ databases">
        <authorList>
            <person name="Sun Q."/>
            <person name="Ohkuma M."/>
        </authorList>
    </citation>
    <scope>NUCLEOTIDE SEQUENCE</scope>
    <source>
        <strain evidence="1">JCM 4434</strain>
    </source>
</reference>
<dbReference type="AlphaFoldDB" id="A0A8H9LX77"/>
<protein>
    <submittedName>
        <fullName evidence="1">Uncharacterized protein</fullName>
    </submittedName>
</protein>
<reference evidence="1" key="1">
    <citation type="journal article" date="2014" name="Int. J. Syst. Evol. Microbiol.">
        <title>Complete genome sequence of Corynebacterium casei LMG S-19264T (=DSM 44701T), isolated from a smear-ripened cheese.</title>
        <authorList>
            <consortium name="US DOE Joint Genome Institute (JGI-PGF)"/>
            <person name="Walter F."/>
            <person name="Albersmeier A."/>
            <person name="Kalinowski J."/>
            <person name="Ruckert C."/>
        </authorList>
    </citation>
    <scope>NUCLEOTIDE SEQUENCE</scope>
    <source>
        <strain evidence="1">JCM 4434</strain>
    </source>
</reference>
<accession>A0A8H9LX77</accession>
<proteinExistence type="predicted"/>
<comment type="caution">
    <text evidence="1">The sequence shown here is derived from an EMBL/GenBank/DDBJ whole genome shotgun (WGS) entry which is preliminary data.</text>
</comment>
<sequence>MTRPELSELDHLREIERLANVVAGAASAEGWLSYQPEAEDATRLQRAVNALARGLRHYHFPGDGCLDDEADRPELKLAGVVILRPGAMPDGMEETYEEACARLGVEARPEGWALWNTWGDGNLQVTMVISAVDTTEGLLANWSRGEAIYPVTPVPSQIALIHHGWAAHMIFSPFGVKKLGLGGQP</sequence>
<evidence type="ECO:0000313" key="2">
    <source>
        <dbReference type="Proteomes" id="UP000610124"/>
    </source>
</evidence>
<dbReference type="RefSeq" id="WP_141763834.1">
    <property type="nucleotide sequence ID" value="NZ_BMUB01000014.1"/>
</dbReference>
<dbReference type="Proteomes" id="UP000610124">
    <property type="component" value="Unassembled WGS sequence"/>
</dbReference>
<dbReference type="OrthoDB" id="3869096at2"/>
<name>A0A8H9LX77_KITAU</name>
<dbReference type="GeneID" id="97488228"/>
<gene>
    <name evidence="1" type="ORF">GCM10010502_52290</name>
</gene>
<organism evidence="1 2">
    <name type="scientific">Kitasatospora aureofaciens</name>
    <name type="common">Streptomyces aureofaciens</name>
    <dbReference type="NCBI Taxonomy" id="1894"/>
    <lineage>
        <taxon>Bacteria</taxon>
        <taxon>Bacillati</taxon>
        <taxon>Actinomycetota</taxon>
        <taxon>Actinomycetes</taxon>
        <taxon>Kitasatosporales</taxon>
        <taxon>Streptomycetaceae</taxon>
        <taxon>Kitasatospora</taxon>
    </lineage>
</organism>